<keyword evidence="3 9" id="KW-0813">Transport</keyword>
<evidence type="ECO:0000256" key="8">
    <source>
        <dbReference type="ARBA" id="ARBA00023136"/>
    </source>
</evidence>
<protein>
    <submittedName>
        <fullName evidence="11">ABC transporter permease subunit</fullName>
    </submittedName>
</protein>
<evidence type="ECO:0000256" key="5">
    <source>
        <dbReference type="ARBA" id="ARBA00022592"/>
    </source>
</evidence>
<dbReference type="PANTHER" id="PTHR30425:SF1">
    <property type="entry name" value="PHOSPHATE TRANSPORT SYSTEM PERMEASE PROTEIN PSTC"/>
    <property type="match status" value="1"/>
</dbReference>
<comment type="similarity">
    <text evidence="2">Belongs to the binding-protein-dependent transport system permease family. CysTW subfamily.</text>
</comment>
<evidence type="ECO:0000256" key="9">
    <source>
        <dbReference type="RuleBase" id="RU363032"/>
    </source>
</evidence>
<dbReference type="InterPro" id="IPR000515">
    <property type="entry name" value="MetI-like"/>
</dbReference>
<evidence type="ECO:0000256" key="1">
    <source>
        <dbReference type="ARBA" id="ARBA00004651"/>
    </source>
</evidence>
<keyword evidence="7 9" id="KW-1133">Transmembrane helix</keyword>
<sequence length="314" mass="34232">MEEIQADVGFARVGSEPISFWSFAARALWGTVLSSLMALVIAVPLAIGIALFISHYAPRRLAQFLGYVIDLLAAIPSIIYGMWGMSTLEPMLRPIFSWIEVTFRPWLVRLAGEEVQVDGDAVWQGGLPGFNYAAEHWDWWPITPDLVDMSAGPARNLAMGSVILAIMILPIITALCREVFIQTPRLQEEAAMALGATRWEMITMTVLPMGRSGMVSAAMLGLGRALGETMALLMVLSAGLEINFKIFGVGQHSTIASQIALRWPEASAGTPDNPSLEQPFLIALGLLLFVLTFVVNFIARAIVNRRKDFSGANA</sequence>
<gene>
    <name evidence="11" type="ORF">JVW63_08140</name>
</gene>
<dbReference type="Pfam" id="PF00528">
    <property type="entry name" value="BPD_transp_1"/>
    <property type="match status" value="1"/>
</dbReference>
<evidence type="ECO:0000256" key="7">
    <source>
        <dbReference type="ARBA" id="ARBA00022989"/>
    </source>
</evidence>
<dbReference type="PANTHER" id="PTHR30425">
    <property type="entry name" value="PHOSPHATE TRANSPORT SYSTEM PERMEASE PROTEIN PST"/>
    <property type="match status" value="1"/>
</dbReference>
<dbReference type="InterPro" id="IPR051124">
    <property type="entry name" value="Phosphate_Transport_Permease"/>
</dbReference>
<evidence type="ECO:0000313" key="11">
    <source>
        <dbReference type="EMBL" id="MBM9433666.1"/>
    </source>
</evidence>
<evidence type="ECO:0000256" key="4">
    <source>
        <dbReference type="ARBA" id="ARBA00022475"/>
    </source>
</evidence>
<keyword evidence="6 9" id="KW-0812">Transmembrane</keyword>
<feature type="transmembrane region" description="Helical" evidence="9">
    <location>
        <begin position="280"/>
        <end position="299"/>
    </location>
</feature>
<reference evidence="12" key="1">
    <citation type="submission" date="2021-02" db="EMBL/GenBank/DDBJ databases">
        <title>Leucobacter sp. CX169.</title>
        <authorList>
            <person name="Cheng Y."/>
        </authorList>
    </citation>
    <scope>NUCLEOTIDE SEQUENCE [LARGE SCALE GENOMIC DNA]</scope>
    <source>
        <strain evidence="12">JY899</strain>
    </source>
</reference>
<comment type="caution">
    <text evidence="11">The sequence shown here is derived from an EMBL/GenBank/DDBJ whole genome shotgun (WGS) entry which is preliminary data.</text>
</comment>
<feature type="transmembrane region" description="Helical" evidence="9">
    <location>
        <begin position="157"/>
        <end position="176"/>
    </location>
</feature>
<keyword evidence="12" id="KW-1185">Reference proteome</keyword>
<evidence type="ECO:0000256" key="6">
    <source>
        <dbReference type="ARBA" id="ARBA00022692"/>
    </source>
</evidence>
<accession>A0ABS2TGA3</accession>
<evidence type="ECO:0000259" key="10">
    <source>
        <dbReference type="PROSITE" id="PS50928"/>
    </source>
</evidence>
<comment type="subcellular location">
    <subcellularLocation>
        <location evidence="1 9">Cell membrane</location>
        <topology evidence="1 9">Multi-pass membrane protein</topology>
    </subcellularLocation>
</comment>
<proteinExistence type="inferred from homology"/>
<organism evidence="11 12">
    <name type="scientific">Flaviflexus equikiangi</name>
    <dbReference type="NCBI Taxonomy" id="2758573"/>
    <lineage>
        <taxon>Bacteria</taxon>
        <taxon>Bacillati</taxon>
        <taxon>Actinomycetota</taxon>
        <taxon>Actinomycetes</taxon>
        <taxon>Actinomycetales</taxon>
        <taxon>Actinomycetaceae</taxon>
        <taxon>Flaviflexus</taxon>
    </lineage>
</organism>
<dbReference type="PROSITE" id="PS50928">
    <property type="entry name" value="ABC_TM1"/>
    <property type="match status" value="1"/>
</dbReference>
<feature type="transmembrane region" description="Helical" evidence="9">
    <location>
        <begin position="27"/>
        <end position="52"/>
    </location>
</feature>
<dbReference type="Gene3D" id="1.10.3720.10">
    <property type="entry name" value="MetI-like"/>
    <property type="match status" value="1"/>
</dbReference>
<dbReference type="InterPro" id="IPR035906">
    <property type="entry name" value="MetI-like_sf"/>
</dbReference>
<dbReference type="CDD" id="cd06261">
    <property type="entry name" value="TM_PBP2"/>
    <property type="match status" value="1"/>
</dbReference>
<dbReference type="Proteomes" id="UP000705983">
    <property type="component" value="Unassembled WGS sequence"/>
</dbReference>
<evidence type="ECO:0000313" key="12">
    <source>
        <dbReference type="Proteomes" id="UP000705983"/>
    </source>
</evidence>
<keyword evidence="5" id="KW-0592">Phosphate transport</keyword>
<dbReference type="EMBL" id="JAFFJS010000004">
    <property type="protein sequence ID" value="MBM9433666.1"/>
    <property type="molecule type" value="Genomic_DNA"/>
</dbReference>
<feature type="domain" description="ABC transmembrane type-1" evidence="10">
    <location>
        <begin position="28"/>
        <end position="299"/>
    </location>
</feature>
<evidence type="ECO:0000256" key="2">
    <source>
        <dbReference type="ARBA" id="ARBA00007069"/>
    </source>
</evidence>
<name>A0ABS2TGA3_9ACTO</name>
<feature type="transmembrane region" description="Helical" evidence="9">
    <location>
        <begin position="64"/>
        <end position="83"/>
    </location>
</feature>
<evidence type="ECO:0000256" key="3">
    <source>
        <dbReference type="ARBA" id="ARBA00022448"/>
    </source>
</evidence>
<keyword evidence="4" id="KW-1003">Cell membrane</keyword>
<keyword evidence="8 9" id="KW-0472">Membrane</keyword>
<feature type="transmembrane region" description="Helical" evidence="9">
    <location>
        <begin position="217"/>
        <end position="240"/>
    </location>
</feature>
<dbReference type="SUPFAM" id="SSF161098">
    <property type="entry name" value="MetI-like"/>
    <property type="match status" value="1"/>
</dbReference>